<dbReference type="AlphaFoldDB" id="A0A2G7FQF6"/>
<dbReference type="EMBL" id="NEXV01000494">
    <property type="protein sequence ID" value="PIG82749.1"/>
    <property type="molecule type" value="Genomic_DNA"/>
</dbReference>
<dbReference type="NCBIfam" id="TIGR02335">
    <property type="entry name" value="hydr_PhnA"/>
    <property type="match status" value="1"/>
</dbReference>
<proteinExistence type="predicted"/>
<dbReference type="PANTHER" id="PTHR10151">
    <property type="entry name" value="ECTONUCLEOTIDE PYROPHOSPHATASE/PHOSPHODIESTERASE"/>
    <property type="match status" value="1"/>
</dbReference>
<dbReference type="STRING" id="656916.A0A2G7FQF6"/>
<dbReference type="CDD" id="cd16018">
    <property type="entry name" value="Enpp"/>
    <property type="match status" value="1"/>
</dbReference>
<reference evidence="1 2" key="1">
    <citation type="submission" date="2017-05" db="EMBL/GenBank/DDBJ databases">
        <title>Genome sequence for an aflatoxigenic pathogen of Argentinian peanut, Aspergillus arachidicola.</title>
        <authorList>
            <person name="Moore G."/>
            <person name="Beltz S.B."/>
            <person name="Mack B.M."/>
        </authorList>
    </citation>
    <scope>NUCLEOTIDE SEQUENCE [LARGE SCALE GENOMIC DNA]</scope>
    <source>
        <strain evidence="1 2">CBS 117610</strain>
    </source>
</reference>
<dbReference type="InterPro" id="IPR012710">
    <property type="entry name" value="Phosphonoacetate_hydro"/>
</dbReference>
<accession>A0A2G7FQF6</accession>
<dbReference type="Proteomes" id="UP000231358">
    <property type="component" value="Unassembled WGS sequence"/>
</dbReference>
<name>A0A2G7FQF6_9EURO</name>
<evidence type="ECO:0000313" key="2">
    <source>
        <dbReference type="Proteomes" id="UP000231358"/>
    </source>
</evidence>
<dbReference type="Gene3D" id="3.30.1360.110">
    <property type="entry name" value="Domain 2, Phosphonoacetate Hydrolase"/>
    <property type="match status" value="1"/>
</dbReference>
<evidence type="ECO:0008006" key="3">
    <source>
        <dbReference type="Google" id="ProtNLM"/>
    </source>
</evidence>
<dbReference type="InterPro" id="IPR002591">
    <property type="entry name" value="Phosphodiest/P_Trfase"/>
</dbReference>
<dbReference type="PANTHER" id="PTHR10151:SF120">
    <property type="entry name" value="BIS(5'-ADENOSYL)-TRIPHOSPHATASE"/>
    <property type="match status" value="1"/>
</dbReference>
<keyword evidence="2" id="KW-1185">Reference proteome</keyword>
<dbReference type="Gene3D" id="3.40.720.10">
    <property type="entry name" value="Alkaline Phosphatase, subunit A"/>
    <property type="match status" value="1"/>
</dbReference>
<dbReference type="SUPFAM" id="SSF53649">
    <property type="entry name" value="Alkaline phosphatase-like"/>
    <property type="match status" value="1"/>
</dbReference>
<evidence type="ECO:0000313" key="1">
    <source>
        <dbReference type="EMBL" id="PIG82749.1"/>
    </source>
</evidence>
<dbReference type="GO" id="GO:0047400">
    <property type="term" value="F:phosphonoacetate hydrolase activity"/>
    <property type="evidence" value="ECO:0007669"/>
    <property type="project" value="InterPro"/>
</dbReference>
<dbReference type="Pfam" id="PF01663">
    <property type="entry name" value="Phosphodiest"/>
    <property type="match status" value="1"/>
</dbReference>
<protein>
    <recommendedName>
        <fullName evidence="3">Phosphonoacetate hydrolase</fullName>
    </recommendedName>
</protein>
<organism evidence="1 2">
    <name type="scientific">Aspergillus arachidicola</name>
    <dbReference type="NCBI Taxonomy" id="656916"/>
    <lineage>
        <taxon>Eukaryota</taxon>
        <taxon>Fungi</taxon>
        <taxon>Dikarya</taxon>
        <taxon>Ascomycota</taxon>
        <taxon>Pezizomycotina</taxon>
        <taxon>Eurotiomycetes</taxon>
        <taxon>Eurotiomycetidae</taxon>
        <taxon>Eurotiales</taxon>
        <taxon>Aspergillaceae</taxon>
        <taxon>Aspergillus</taxon>
        <taxon>Aspergillus subgen. Circumdati</taxon>
    </lineage>
</organism>
<gene>
    <name evidence="1" type="ORF">AARAC_006941</name>
</gene>
<dbReference type="InterPro" id="IPR023116">
    <property type="entry name" value="Phosphonoacetate_hydro_insert"/>
</dbReference>
<dbReference type="InterPro" id="IPR017850">
    <property type="entry name" value="Alkaline_phosphatase_core_sf"/>
</dbReference>
<comment type="caution">
    <text evidence="1">The sequence shown here is derived from an EMBL/GenBank/DDBJ whole genome shotgun (WGS) entry which is preliminary data.</text>
</comment>
<sequence length="416" mass="45503">MGHPEHRETFTLHSREYQLPKQPTVVVCIDGFDPEYLQSGLDRGILPTFASFLKNGFHATGKSCMPSFTNPNNVSIITGAPPSIHGIAGNFFLDRSTGKETMICDDSLLRGSTLLEQMSRRGVRVAAITAKDKLRKILAHGLNGDAVCFSAEKAAECTLAENGIVDVEQWLGRPAPSQYSADLSLFVLDAGIKLLQEDKSDFLYLTLSDYVQHKHGPGSPEADDFMKAIDDRLAKLEVMAIIGVTSDHGMSRKANDAGEPNVLFLEDVLNAKFGENAARVICPITDPFVRHHGALGSFVRVYLRDQNLLESVLAFCQALSETAVALSGEDAARKYDMPLDREGDIVVISTSSTVIGSCESEHDLSTVKDFPLRSHGGLSEQAVPVIMSRAVKDVEAASSRKWKNYDIFDLVLDWSK</sequence>